<dbReference type="STRING" id="163.SAMN04487775_11421"/>
<comment type="subcellular location">
    <subcellularLocation>
        <location evidence="10">Cytoplasm</location>
    </subcellularLocation>
</comment>
<evidence type="ECO:0000256" key="2">
    <source>
        <dbReference type="ARBA" id="ARBA00004689"/>
    </source>
</evidence>
<dbReference type="PROSITE" id="PS50991">
    <property type="entry name" value="PYR_CT"/>
    <property type="match status" value="1"/>
</dbReference>
<comment type="function">
    <text evidence="10">Catalyzes the condensation of the acetyl group of acetyl-CoA with 3-methyl-2-oxobutanoate (2-ketoisovalerate) to form 3-carboxy-3-hydroxy-4-methylpentanoate (2-isopropylmalate).</text>
</comment>
<dbReference type="GO" id="GO:0005737">
    <property type="term" value="C:cytoplasm"/>
    <property type="evidence" value="ECO:0007669"/>
    <property type="project" value="UniProtKB-SubCell"/>
</dbReference>
<evidence type="ECO:0000256" key="1">
    <source>
        <dbReference type="ARBA" id="ARBA00000064"/>
    </source>
</evidence>
<keyword evidence="10" id="KW-0460">Magnesium</keyword>
<dbReference type="NCBIfam" id="TIGR00970">
    <property type="entry name" value="leuA_yeast"/>
    <property type="match status" value="1"/>
</dbReference>
<dbReference type="PROSITE" id="PS00815">
    <property type="entry name" value="AIPM_HOMOCIT_SYNTH_1"/>
    <property type="match status" value="1"/>
</dbReference>
<evidence type="ECO:0000256" key="3">
    <source>
        <dbReference type="ARBA" id="ARBA00009767"/>
    </source>
</evidence>
<dbReference type="Pfam" id="PF08502">
    <property type="entry name" value="LeuA_dimer"/>
    <property type="match status" value="1"/>
</dbReference>
<dbReference type="PANTHER" id="PTHR46911:SF1">
    <property type="entry name" value="2-ISOPROPYLMALATE SYNTHASE"/>
    <property type="match status" value="1"/>
</dbReference>
<dbReference type="Proteomes" id="UP000182360">
    <property type="component" value="Unassembled WGS sequence"/>
</dbReference>
<dbReference type="RefSeq" id="WP_074644545.1">
    <property type="nucleotide sequence ID" value="NZ_FOFU01000007.1"/>
</dbReference>
<dbReference type="InterPro" id="IPR002034">
    <property type="entry name" value="AIPM/Hcit_synth_CS"/>
</dbReference>
<evidence type="ECO:0000256" key="10">
    <source>
        <dbReference type="HAMAP-Rule" id="MF_00572"/>
    </source>
</evidence>
<evidence type="ECO:0000259" key="11">
    <source>
        <dbReference type="PROSITE" id="PS50991"/>
    </source>
</evidence>
<comment type="subunit">
    <text evidence="10">Homodimer.</text>
</comment>
<dbReference type="SUPFAM" id="SSF51569">
    <property type="entry name" value="Aldolase"/>
    <property type="match status" value="1"/>
</dbReference>
<comment type="cofactor">
    <cofactor evidence="10">
        <name>Mg(2+)</name>
        <dbReference type="ChEBI" id="CHEBI:18420"/>
    </cofactor>
</comment>
<dbReference type="GO" id="GO:0009098">
    <property type="term" value="P:L-leucine biosynthetic process"/>
    <property type="evidence" value="ECO:0007669"/>
    <property type="project" value="UniProtKB-UniRule"/>
</dbReference>
<dbReference type="InterPro" id="IPR000891">
    <property type="entry name" value="PYR_CT"/>
</dbReference>
<evidence type="ECO:0000256" key="4">
    <source>
        <dbReference type="ARBA" id="ARBA00012973"/>
    </source>
</evidence>
<keyword evidence="9 10" id="KW-0100">Branched-chain amino acid biosynthesis</keyword>
<evidence type="ECO:0000256" key="5">
    <source>
        <dbReference type="ARBA" id="ARBA00022430"/>
    </source>
</evidence>
<dbReference type="UniPathway" id="UPA00048">
    <property type="reaction ID" value="UER00070"/>
</dbReference>
<comment type="similarity">
    <text evidence="3 10">Belongs to the alpha-IPM synthase/homocitrate synthase family. LeuA type 2 subfamily.</text>
</comment>
<evidence type="ECO:0000256" key="8">
    <source>
        <dbReference type="ARBA" id="ARBA00022723"/>
    </source>
</evidence>
<dbReference type="NCBIfam" id="NF002991">
    <property type="entry name" value="PRK03739.1"/>
    <property type="match status" value="1"/>
</dbReference>
<dbReference type="InterPro" id="IPR054692">
    <property type="entry name" value="LeuA-like_post-cat"/>
</dbReference>
<keyword evidence="13" id="KW-1185">Reference proteome</keyword>
<dbReference type="SUPFAM" id="SSF89000">
    <property type="entry name" value="post-HMGL domain-like"/>
    <property type="match status" value="1"/>
</dbReference>
<evidence type="ECO:0000313" key="13">
    <source>
        <dbReference type="Proteomes" id="UP000182360"/>
    </source>
</evidence>
<evidence type="ECO:0000313" key="12">
    <source>
        <dbReference type="EMBL" id="SEQ64996.1"/>
    </source>
</evidence>
<name>A0A1H9HRV1_9SPIR</name>
<dbReference type="EC" id="2.3.3.13" evidence="4 10"/>
<dbReference type="Pfam" id="PF00682">
    <property type="entry name" value="HMGL-like"/>
    <property type="match status" value="1"/>
</dbReference>
<comment type="pathway">
    <text evidence="2 10">Amino-acid biosynthesis; L-leucine biosynthesis; L-leucine from 3-methyl-2-oxobutanoate: step 1/4.</text>
</comment>
<evidence type="ECO:0000256" key="7">
    <source>
        <dbReference type="ARBA" id="ARBA00022679"/>
    </source>
</evidence>
<evidence type="ECO:0000256" key="9">
    <source>
        <dbReference type="ARBA" id="ARBA00023304"/>
    </source>
</evidence>
<keyword evidence="8 10" id="KW-0479">Metal-binding</keyword>
<keyword evidence="7 10" id="KW-0808">Transferase</keyword>
<gene>
    <name evidence="10" type="primary">leuA</name>
    <name evidence="12" type="ORF">SAMN04487977_107130</name>
</gene>
<feature type="binding site" evidence="10">
    <location>
        <position position="253"/>
    </location>
    <ligand>
        <name>Mg(2+)</name>
        <dbReference type="ChEBI" id="CHEBI:18420"/>
    </ligand>
</feature>
<feature type="binding site" evidence="10">
    <location>
        <position position="38"/>
    </location>
    <ligand>
        <name>Mg(2+)</name>
        <dbReference type="ChEBI" id="CHEBI:18420"/>
    </ligand>
</feature>
<feature type="binding site" evidence="10">
    <location>
        <position position="287"/>
    </location>
    <ligand>
        <name>Mg(2+)</name>
        <dbReference type="ChEBI" id="CHEBI:18420"/>
    </ligand>
</feature>
<dbReference type="Gene3D" id="3.30.160.270">
    <property type="match status" value="1"/>
</dbReference>
<dbReference type="Gene3D" id="3.20.20.70">
    <property type="entry name" value="Aldolase class I"/>
    <property type="match status" value="1"/>
</dbReference>
<dbReference type="AlphaFoldDB" id="A0A1H9HRV1"/>
<comment type="catalytic activity">
    <reaction evidence="1 10">
        <text>3-methyl-2-oxobutanoate + acetyl-CoA + H2O = (2S)-2-isopropylmalate + CoA + H(+)</text>
        <dbReference type="Rhea" id="RHEA:21524"/>
        <dbReference type="ChEBI" id="CHEBI:1178"/>
        <dbReference type="ChEBI" id="CHEBI:11851"/>
        <dbReference type="ChEBI" id="CHEBI:15377"/>
        <dbReference type="ChEBI" id="CHEBI:15378"/>
        <dbReference type="ChEBI" id="CHEBI:57287"/>
        <dbReference type="ChEBI" id="CHEBI:57288"/>
        <dbReference type="EC" id="2.3.3.13"/>
    </reaction>
</comment>
<dbReference type="InterPro" id="IPR013709">
    <property type="entry name" value="2-isopropylmalate_synth_dimer"/>
</dbReference>
<dbReference type="Pfam" id="PF22615">
    <property type="entry name" value="IPMS_D2"/>
    <property type="match status" value="1"/>
</dbReference>
<feature type="binding site" evidence="10">
    <location>
        <position position="251"/>
    </location>
    <ligand>
        <name>Mg(2+)</name>
        <dbReference type="ChEBI" id="CHEBI:18420"/>
    </ligand>
</feature>
<organism evidence="12 13">
    <name type="scientific">Treponema bryantii</name>
    <dbReference type="NCBI Taxonomy" id="163"/>
    <lineage>
        <taxon>Bacteria</taxon>
        <taxon>Pseudomonadati</taxon>
        <taxon>Spirochaetota</taxon>
        <taxon>Spirochaetia</taxon>
        <taxon>Spirochaetales</taxon>
        <taxon>Treponemataceae</taxon>
        <taxon>Treponema</taxon>
    </lineage>
</organism>
<dbReference type="GO" id="GO:0003852">
    <property type="term" value="F:2-isopropylmalate synthase activity"/>
    <property type="evidence" value="ECO:0007669"/>
    <property type="project" value="UniProtKB-UniRule"/>
</dbReference>
<dbReference type="PROSITE" id="PS00816">
    <property type="entry name" value="AIPM_HOMOCIT_SYNTH_2"/>
    <property type="match status" value="1"/>
</dbReference>
<sequence>MNPGGKYKPFISVPLKDRKWPSNTITKAPVWCSVDLRDGNQALINPMGIEQKIEFFNLLVKIGFKEIEVGFPSASDTEFEFVRRLIEKKLIPDDVCIQVLCQAREHLIARTFEAIDGAKNVIFHIYNATSPSQRKYNFGKSKEELIDLAVSGVKCVKKYISAVTKEAEAEGRTPTNFRFEYSPENFTQTETDFAMEICGAVLKVWGATPDNKMILNLPATVECNLPNQFADQIEYFCRNFPGRENCIISLHNHNDRGEGIAQCELGLLAGAERVEGCLFGNGERTGNLDIVTVALNMYTQGVDPELDFSDLDFISSEFTRLTGMTMHPRSPYAGELVFTAFSGSHQDAIRKAINARMEGTSSLLWDVPYLSIDPHDIGREYNGIIRINSQSGKGGAAYILETMFGIAAPKAMHPVIGSVIKARADELQRELSPDEVYDIFAETWLYTKSPLNVLEITERHIEGERGSDLPEQVAGMATVEWEGTRYAIAANGNGPLDAFVSAMKQTPAPAFNITSFHEHSIGLGSDTQAMAYVQITKDNGEQVWGVGKSSNVGRAGIAAVVSALNFK</sequence>
<dbReference type="CDD" id="cd07942">
    <property type="entry name" value="DRE_TIM_LeuA"/>
    <property type="match status" value="1"/>
</dbReference>
<dbReference type="EMBL" id="FOFU01000007">
    <property type="protein sequence ID" value="SEQ64996.1"/>
    <property type="molecule type" value="Genomic_DNA"/>
</dbReference>
<feature type="domain" description="Pyruvate carboxyltransferase" evidence="11">
    <location>
        <begin position="29"/>
        <end position="312"/>
    </location>
</feature>
<dbReference type="PANTHER" id="PTHR46911">
    <property type="match status" value="1"/>
</dbReference>
<evidence type="ECO:0000256" key="6">
    <source>
        <dbReference type="ARBA" id="ARBA00022605"/>
    </source>
</evidence>
<dbReference type="SUPFAM" id="SSF110921">
    <property type="entry name" value="2-isopropylmalate synthase LeuA, allosteric (dimerisation) domain"/>
    <property type="match status" value="1"/>
</dbReference>
<keyword evidence="5 10" id="KW-0432">Leucine biosynthesis</keyword>
<accession>A0A1H9HRV1</accession>
<keyword evidence="6 10" id="KW-0028">Amino-acid biosynthesis</keyword>
<dbReference type="InterPro" id="IPR036230">
    <property type="entry name" value="LeuA_allosteric_dom_sf"/>
</dbReference>
<dbReference type="InterPro" id="IPR005668">
    <property type="entry name" value="IPM_Synthase"/>
</dbReference>
<keyword evidence="10" id="KW-0963">Cytoplasm</keyword>
<dbReference type="HAMAP" id="MF_00572">
    <property type="entry name" value="LeuA_type2"/>
    <property type="match status" value="1"/>
</dbReference>
<reference evidence="12 13" key="1">
    <citation type="submission" date="2016-10" db="EMBL/GenBank/DDBJ databases">
        <authorList>
            <person name="de Groot N.N."/>
        </authorList>
    </citation>
    <scope>NUCLEOTIDE SEQUENCE [LARGE SCALE GENOMIC DNA]</scope>
    <source>
        <strain evidence="12 13">B25</strain>
    </source>
</reference>
<dbReference type="InterPro" id="IPR039371">
    <property type="entry name" value="LeuA_N_DRE-TIM"/>
</dbReference>
<dbReference type="SMART" id="SM00917">
    <property type="entry name" value="LeuA_dimer"/>
    <property type="match status" value="1"/>
</dbReference>
<dbReference type="GO" id="GO:0003985">
    <property type="term" value="F:acetyl-CoA C-acetyltransferase activity"/>
    <property type="evidence" value="ECO:0007669"/>
    <property type="project" value="UniProtKB-UniRule"/>
</dbReference>
<dbReference type="GO" id="GO:0000287">
    <property type="term" value="F:magnesium ion binding"/>
    <property type="evidence" value="ECO:0007669"/>
    <property type="project" value="UniProtKB-UniRule"/>
</dbReference>
<feature type="region of interest" description="Regulatory domain" evidence="10">
    <location>
        <begin position="447"/>
        <end position="567"/>
    </location>
</feature>
<proteinExistence type="inferred from homology"/>
<protein>
    <recommendedName>
        <fullName evidence="4 10">2-isopropylmalate synthase</fullName>
        <ecNumber evidence="4 10">2.3.3.13</ecNumber>
    </recommendedName>
    <alternativeName>
        <fullName evidence="10">Alpha-IPM synthase</fullName>
    </alternativeName>
    <alternativeName>
        <fullName evidence="10">Alpha-isopropylmalate synthase</fullName>
    </alternativeName>
</protein>
<dbReference type="InterPro" id="IPR013785">
    <property type="entry name" value="Aldolase_TIM"/>
</dbReference>